<evidence type="ECO:0000313" key="2">
    <source>
        <dbReference type="EMBL" id="CAE8627601.1"/>
    </source>
</evidence>
<accession>A0A813GMU8</accession>
<name>A0A813GMU8_POLGL</name>
<dbReference type="EMBL" id="CAJNNV010025027">
    <property type="protein sequence ID" value="CAE8611489.1"/>
    <property type="molecule type" value="Genomic_DNA"/>
</dbReference>
<gene>
    <name evidence="1" type="ORF">PGLA1383_LOCUS29305</name>
    <name evidence="2" type="ORF">PGLA1383_LOCUS44333</name>
</gene>
<evidence type="ECO:0000313" key="1">
    <source>
        <dbReference type="EMBL" id="CAE8611489.1"/>
    </source>
</evidence>
<evidence type="ECO:0000313" key="3">
    <source>
        <dbReference type="Proteomes" id="UP000654075"/>
    </source>
</evidence>
<sequence>VESYLLFLIQHGRRGAYLDRSGASYEAAVRGLAGRQDDALLSELEEAHEKLRRDLQAEVLRMLMGWLRHASVRREKLLSSACRTHAHIALLFKNVPPEQLGVRDVAGFLSAQ</sequence>
<dbReference type="AlphaFoldDB" id="A0A813GMU8"/>
<dbReference type="EMBL" id="CAJNNV010029220">
    <property type="protein sequence ID" value="CAE8627601.1"/>
    <property type="molecule type" value="Genomic_DNA"/>
</dbReference>
<protein>
    <submittedName>
        <fullName evidence="2">Uncharacterized protein</fullName>
    </submittedName>
</protein>
<feature type="non-terminal residue" evidence="2">
    <location>
        <position position="112"/>
    </location>
</feature>
<proteinExistence type="predicted"/>
<dbReference type="Proteomes" id="UP000654075">
    <property type="component" value="Unassembled WGS sequence"/>
</dbReference>
<comment type="caution">
    <text evidence="2">The sequence shown here is derived from an EMBL/GenBank/DDBJ whole genome shotgun (WGS) entry which is preliminary data.</text>
</comment>
<feature type="non-terminal residue" evidence="2">
    <location>
        <position position="1"/>
    </location>
</feature>
<keyword evidence="3" id="KW-1185">Reference proteome</keyword>
<organism evidence="2 3">
    <name type="scientific">Polarella glacialis</name>
    <name type="common">Dinoflagellate</name>
    <dbReference type="NCBI Taxonomy" id="89957"/>
    <lineage>
        <taxon>Eukaryota</taxon>
        <taxon>Sar</taxon>
        <taxon>Alveolata</taxon>
        <taxon>Dinophyceae</taxon>
        <taxon>Suessiales</taxon>
        <taxon>Suessiaceae</taxon>
        <taxon>Polarella</taxon>
    </lineage>
</organism>
<reference evidence="2" key="1">
    <citation type="submission" date="2021-02" db="EMBL/GenBank/DDBJ databases">
        <authorList>
            <person name="Dougan E. K."/>
            <person name="Rhodes N."/>
            <person name="Thang M."/>
            <person name="Chan C."/>
        </authorList>
    </citation>
    <scope>NUCLEOTIDE SEQUENCE</scope>
</reference>